<dbReference type="Proteomes" id="UP001056120">
    <property type="component" value="Linkage Group LG17"/>
</dbReference>
<organism evidence="1 2">
    <name type="scientific">Smallanthus sonchifolius</name>
    <dbReference type="NCBI Taxonomy" id="185202"/>
    <lineage>
        <taxon>Eukaryota</taxon>
        <taxon>Viridiplantae</taxon>
        <taxon>Streptophyta</taxon>
        <taxon>Embryophyta</taxon>
        <taxon>Tracheophyta</taxon>
        <taxon>Spermatophyta</taxon>
        <taxon>Magnoliopsida</taxon>
        <taxon>eudicotyledons</taxon>
        <taxon>Gunneridae</taxon>
        <taxon>Pentapetalae</taxon>
        <taxon>asterids</taxon>
        <taxon>campanulids</taxon>
        <taxon>Asterales</taxon>
        <taxon>Asteraceae</taxon>
        <taxon>Asteroideae</taxon>
        <taxon>Heliantheae alliance</taxon>
        <taxon>Millerieae</taxon>
        <taxon>Smallanthus</taxon>
    </lineage>
</organism>
<protein>
    <submittedName>
        <fullName evidence="1">Uncharacterized protein</fullName>
    </submittedName>
</protein>
<accession>A0ACB9EVK7</accession>
<gene>
    <name evidence="1" type="ORF">L1987_53568</name>
</gene>
<keyword evidence="2" id="KW-1185">Reference proteome</keyword>
<name>A0ACB9EVK7_9ASTR</name>
<evidence type="ECO:0000313" key="2">
    <source>
        <dbReference type="Proteomes" id="UP001056120"/>
    </source>
</evidence>
<sequence length="549" mass="61781">MIRLYEEGKFENDNNHGSSVSASTKAEMELMIRSIYKDTICPMIFADHTFILLYVDVAMLTVASCVVLDQQKGSKLPFHGKRKIRLGFVNGHDMSNLGLRSLQLKFLNGISTPVCTGKIIEGNEQKPFLVALVDGISGQIVTTGAEAAMEVEIVVLEGGSNDDEADNWTSDEFKDKIVGEWSGNKVLQGNTFVQLNEGIVSVDKISFTHNSVWKGKRKCRIGARSTNAVFPTRVKEAKTESFLVMDKRKLLYCKHEIPSLSDAVFRLKQIPHGGDRFDRLSKACIKTVMDLLTIHAINPQRLREILNVCPNKLRTILNHAKVCKDDKGIYLYHYPKDGQKSKGVAFNISGQLVGIIAESRFVPCDKLPNEERLRSWIVSSSEHWDEVAPFNDQDALINHLQERTTVNPSFHNNLNVVIPQTPDPQNHTNFTSPKSQSQSPKRPASEHVISNSPKQPRYDHPKLSPSTPSVGMDASMRHNENNLELPLDDDHDHLKYLNLSLRDGRWKIVWCAVGWISMILELRKRRTTFCNDNTVIVIAASMEHAETCD</sequence>
<evidence type="ECO:0000313" key="1">
    <source>
        <dbReference type="EMBL" id="KAI3763118.1"/>
    </source>
</evidence>
<dbReference type="EMBL" id="CM042034">
    <property type="protein sequence ID" value="KAI3763118.1"/>
    <property type="molecule type" value="Genomic_DNA"/>
</dbReference>
<proteinExistence type="predicted"/>
<reference evidence="1 2" key="2">
    <citation type="journal article" date="2022" name="Mol. Ecol. Resour.">
        <title>The genomes of chicory, endive, great burdock and yacon provide insights into Asteraceae paleo-polyploidization history and plant inulin production.</title>
        <authorList>
            <person name="Fan W."/>
            <person name="Wang S."/>
            <person name="Wang H."/>
            <person name="Wang A."/>
            <person name="Jiang F."/>
            <person name="Liu H."/>
            <person name="Zhao H."/>
            <person name="Xu D."/>
            <person name="Zhang Y."/>
        </authorList>
    </citation>
    <scope>NUCLEOTIDE SEQUENCE [LARGE SCALE GENOMIC DNA]</scope>
    <source>
        <strain evidence="2">cv. Yunnan</strain>
        <tissue evidence="1">Leaves</tissue>
    </source>
</reference>
<comment type="caution">
    <text evidence="1">The sequence shown here is derived from an EMBL/GenBank/DDBJ whole genome shotgun (WGS) entry which is preliminary data.</text>
</comment>
<reference evidence="2" key="1">
    <citation type="journal article" date="2022" name="Mol. Ecol. Resour.">
        <title>The genomes of chicory, endive, great burdock and yacon provide insights into Asteraceae palaeo-polyploidization history and plant inulin production.</title>
        <authorList>
            <person name="Fan W."/>
            <person name="Wang S."/>
            <person name="Wang H."/>
            <person name="Wang A."/>
            <person name="Jiang F."/>
            <person name="Liu H."/>
            <person name="Zhao H."/>
            <person name="Xu D."/>
            <person name="Zhang Y."/>
        </authorList>
    </citation>
    <scope>NUCLEOTIDE SEQUENCE [LARGE SCALE GENOMIC DNA]</scope>
    <source>
        <strain evidence="2">cv. Yunnan</strain>
    </source>
</reference>